<dbReference type="SUPFAM" id="SSF49863">
    <property type="entry name" value="Hyaluronate lyase-like, C-terminal domain"/>
    <property type="match status" value="1"/>
</dbReference>
<dbReference type="HOGENOM" id="CLU_342789_0_0_10"/>
<sequence>MWYPLINIIMYWLTMIKRLVLFCCLCLPALAVSAQEQEVKFAFDNYHRYYREARLCTDSVKLEAMKKLRVYFHEHPYRLSKVNMSVPPARCLELLTPEGTFSDMDALEAEFERSNAYRKSFHTTADDRVGIFIGNALDRLCCIADAYRRGTLTADESLSDKVLKAVVHYGMLEAGRSNAVSRFHASCFAIPTAAVNIYFAWLDKMELAERGGATPLLEAACDMLKVLGLQAYTQPLRHDETDKNVVSIERFRNHVWWVGGNALAYRSLLPVAAMYSSVPMVDVLAEVCRRGISVTSQLTLHDSFWTEGFTADGAGWGHGKQCLIWGYPIDGTFNALNMLGMLKGTPWAERLSRKNAQAILNFLRGGNWYYYKGFTLPCLDRGSYVYTAAEKEIPYAKMLNKVLTDWMDAFTETEQAELRQLWKEVKEKHIRMAGYAPGMYSGTRWFFNNDDLIKKTPDCHIMVNMASMRCDGLESAPNFADAYNFYPTDGMTLFQRSGNEYRSIMGGWDVTASPGVTAREGMERLEPVVNWRGYCSKHNYAAAATDGSGDAVAGYIFEKMNASEKEGVNDRGSSAGCNEVLYGVKAYKSYFIQGDYMVALGAGVTNRQSGQPGHIRTTIDQTALLNDVCLLEKGKKTALSAGVHTWKISGKNTPWLVQEGQFAYRVLPEYSRKAFVACETRPANWVLHNKTNAGKKNLPDSVKILRLWIDHGQAPVDDTYGYTVYTGKSTPSARLPFRVLRNDSLVQAVQSADKKLLQAVFYPGNHGLQAGGVSLTASEPCTVMIKTVAGKSVFTVTDACMNAALKKITLTYNGETIEVSMPQGEFCGRTASYELP</sequence>
<dbReference type="InterPro" id="IPR038970">
    <property type="entry name" value="Lyase_8"/>
</dbReference>
<comment type="subunit">
    <text evidence="3">Monomer.</text>
</comment>
<evidence type="ECO:0000313" key="9">
    <source>
        <dbReference type="EMBL" id="EDS15152.1"/>
    </source>
</evidence>
<feature type="chain" id="PRO_5002753421" evidence="6">
    <location>
        <begin position="35"/>
        <end position="836"/>
    </location>
</feature>
<dbReference type="InterPro" id="IPR003159">
    <property type="entry name" value="Lyase_8_central_dom"/>
</dbReference>
<reference evidence="9 10" key="1">
    <citation type="submission" date="2007-11" db="EMBL/GenBank/DDBJ databases">
        <title>Draft genome sequence of Bacteroides stercoris(ATCC 43183).</title>
        <authorList>
            <person name="Sudarsanam P."/>
            <person name="Ley R."/>
            <person name="Guruge J."/>
            <person name="Turnbaugh P.J."/>
            <person name="Mahowald M."/>
            <person name="Liep D."/>
            <person name="Gordon J."/>
        </authorList>
    </citation>
    <scope>NUCLEOTIDE SEQUENCE [LARGE SCALE GENOMIC DNA]</scope>
    <source>
        <strain evidence="9 10">ATCC 43183</strain>
    </source>
</reference>
<evidence type="ECO:0000256" key="4">
    <source>
        <dbReference type="ARBA" id="ARBA00022837"/>
    </source>
</evidence>
<dbReference type="InterPro" id="IPR011013">
    <property type="entry name" value="Gal_mutarotase_sf_dom"/>
</dbReference>
<feature type="domain" description="Polysaccharide lyase family 8 C-terminal" evidence="8">
    <location>
        <begin position="738"/>
        <end position="798"/>
    </location>
</feature>
<dbReference type="EMBL" id="ABFZ02000019">
    <property type="protein sequence ID" value="EDS15152.1"/>
    <property type="molecule type" value="Genomic_DNA"/>
</dbReference>
<evidence type="ECO:0000313" key="10">
    <source>
        <dbReference type="Proteomes" id="UP000004713"/>
    </source>
</evidence>
<evidence type="ECO:0000256" key="5">
    <source>
        <dbReference type="ARBA" id="ARBA00023239"/>
    </source>
</evidence>
<dbReference type="InterPro" id="IPR011071">
    <property type="entry name" value="Lyase_8-like_C"/>
</dbReference>
<reference evidence="9 10" key="2">
    <citation type="submission" date="2007-11" db="EMBL/GenBank/DDBJ databases">
        <authorList>
            <person name="Fulton L."/>
            <person name="Clifton S."/>
            <person name="Fulton B."/>
            <person name="Xu J."/>
            <person name="Minx P."/>
            <person name="Pepin K.H."/>
            <person name="Johnson M."/>
            <person name="Thiruvilangam P."/>
            <person name="Bhonagiri V."/>
            <person name="Nash W.E."/>
            <person name="Mardis E.R."/>
            <person name="Wilson R.K."/>
        </authorList>
    </citation>
    <scope>NUCLEOTIDE SEQUENCE [LARGE SCALE GENOMIC DNA]</scope>
    <source>
        <strain evidence="9 10">ATCC 43183</strain>
    </source>
</reference>
<proteinExistence type="inferred from homology"/>
<dbReference type="Gene3D" id="2.60.220.10">
    <property type="entry name" value="Polysaccharide lyase family 8-like, C-terminal"/>
    <property type="match status" value="1"/>
</dbReference>
<dbReference type="PANTHER" id="PTHR38481:SF1">
    <property type="entry name" value="HYALURONATE LYASE"/>
    <property type="match status" value="1"/>
</dbReference>
<keyword evidence="6" id="KW-0732">Signal</keyword>
<dbReference type="GO" id="GO:0005975">
    <property type="term" value="P:carbohydrate metabolic process"/>
    <property type="evidence" value="ECO:0007669"/>
    <property type="project" value="InterPro"/>
</dbReference>
<evidence type="ECO:0000256" key="1">
    <source>
        <dbReference type="ARBA" id="ARBA00001913"/>
    </source>
</evidence>
<feature type="signal peptide" evidence="6">
    <location>
        <begin position="1"/>
        <end position="34"/>
    </location>
</feature>
<dbReference type="Pfam" id="PF02884">
    <property type="entry name" value="Lyase_8_C"/>
    <property type="match status" value="1"/>
</dbReference>
<dbReference type="Gene3D" id="1.50.10.100">
    <property type="entry name" value="Chondroitin AC/alginate lyase"/>
    <property type="match status" value="1"/>
</dbReference>
<dbReference type="Gene3D" id="2.70.98.10">
    <property type="match status" value="1"/>
</dbReference>
<evidence type="ECO:0000256" key="6">
    <source>
        <dbReference type="SAM" id="SignalP"/>
    </source>
</evidence>
<protein>
    <submittedName>
        <fullName evidence="9">Polysaccharide lyase family 8, super-sandwich domain protein</fullName>
    </submittedName>
</protein>
<dbReference type="InterPro" id="IPR004103">
    <property type="entry name" value="Lyase_8_C"/>
</dbReference>
<evidence type="ECO:0000256" key="2">
    <source>
        <dbReference type="ARBA" id="ARBA00006699"/>
    </source>
</evidence>
<dbReference type="GO" id="GO:0016837">
    <property type="term" value="F:carbon-oxygen lyase activity, acting on polysaccharides"/>
    <property type="evidence" value="ECO:0007669"/>
    <property type="project" value="UniProtKB-ARBA"/>
</dbReference>
<dbReference type="SUPFAM" id="SSF48230">
    <property type="entry name" value="Chondroitin AC/alginate lyase"/>
    <property type="match status" value="1"/>
</dbReference>
<dbReference type="SUPFAM" id="SSF74650">
    <property type="entry name" value="Galactose mutarotase-like"/>
    <property type="match status" value="1"/>
</dbReference>
<dbReference type="InterPro" id="IPR008929">
    <property type="entry name" value="Chondroitin_lyas"/>
</dbReference>
<evidence type="ECO:0000259" key="7">
    <source>
        <dbReference type="Pfam" id="PF02278"/>
    </source>
</evidence>
<dbReference type="InterPro" id="IPR014718">
    <property type="entry name" value="GH-type_carb-bd"/>
</dbReference>
<comment type="cofactor">
    <cofactor evidence="1">
        <name>Ca(2+)</name>
        <dbReference type="ChEBI" id="CHEBI:29108"/>
    </cofactor>
</comment>
<feature type="domain" description="Polysaccharide lyase family 8 central" evidence="7">
    <location>
        <begin position="444"/>
        <end position="727"/>
    </location>
</feature>
<evidence type="ECO:0000259" key="8">
    <source>
        <dbReference type="Pfam" id="PF02884"/>
    </source>
</evidence>
<dbReference type="AlphaFoldDB" id="B0NQK3"/>
<comment type="similarity">
    <text evidence="2">Belongs to the polysaccharide lyase 8 family.</text>
</comment>
<dbReference type="GO" id="GO:0030246">
    <property type="term" value="F:carbohydrate binding"/>
    <property type="evidence" value="ECO:0007669"/>
    <property type="project" value="InterPro"/>
</dbReference>
<comment type="caution">
    <text evidence="9">The sequence shown here is derived from an EMBL/GenBank/DDBJ whole genome shotgun (WGS) entry which is preliminary data.</text>
</comment>
<dbReference type="GO" id="GO:0005576">
    <property type="term" value="C:extracellular region"/>
    <property type="evidence" value="ECO:0007669"/>
    <property type="project" value="InterPro"/>
</dbReference>
<evidence type="ECO:0000256" key="3">
    <source>
        <dbReference type="ARBA" id="ARBA00011245"/>
    </source>
</evidence>
<dbReference type="Pfam" id="PF02278">
    <property type="entry name" value="Lyase_8"/>
    <property type="match status" value="1"/>
</dbReference>
<keyword evidence="4" id="KW-0106">Calcium</keyword>
<organism evidence="9 10">
    <name type="scientific">Bacteroides stercoris ATCC 43183</name>
    <dbReference type="NCBI Taxonomy" id="449673"/>
    <lineage>
        <taxon>Bacteria</taxon>
        <taxon>Pseudomonadati</taxon>
        <taxon>Bacteroidota</taxon>
        <taxon>Bacteroidia</taxon>
        <taxon>Bacteroidales</taxon>
        <taxon>Bacteroidaceae</taxon>
        <taxon>Bacteroides</taxon>
    </lineage>
</organism>
<dbReference type="PANTHER" id="PTHR38481">
    <property type="entry name" value="HYALURONATE LYASE"/>
    <property type="match status" value="1"/>
</dbReference>
<keyword evidence="5 9" id="KW-0456">Lyase</keyword>
<gene>
    <name evidence="9" type="ORF">BACSTE_01652</name>
</gene>
<dbReference type="Proteomes" id="UP000004713">
    <property type="component" value="Unassembled WGS sequence"/>
</dbReference>
<name>B0NQK3_BACSE</name>
<accession>B0NQK3</accession>
<dbReference type="eggNOG" id="COG5492">
    <property type="taxonomic scope" value="Bacteria"/>
</dbReference>